<dbReference type="Proteomes" id="UP000078148">
    <property type="component" value="Chromosome"/>
</dbReference>
<dbReference type="InterPro" id="IPR041628">
    <property type="entry name" value="ChlI/MoxR_AAA_lid"/>
</dbReference>
<feature type="region of interest" description="Disordered" evidence="4">
    <location>
        <begin position="194"/>
        <end position="217"/>
    </location>
</feature>
<accession>A0A172ZET9</accession>
<dbReference type="Pfam" id="PF17863">
    <property type="entry name" value="AAA_lid_2"/>
    <property type="match status" value="1"/>
</dbReference>
<comment type="similarity">
    <text evidence="3">Belongs to the MoxR family.</text>
</comment>
<dbReference type="CDD" id="cd00009">
    <property type="entry name" value="AAA"/>
    <property type="match status" value="1"/>
</dbReference>
<feature type="domain" description="ATPase AAA-3" evidence="5">
    <location>
        <begin position="41"/>
        <end position="171"/>
    </location>
</feature>
<evidence type="ECO:0000313" key="7">
    <source>
        <dbReference type="EMBL" id="ANF96155.1"/>
    </source>
</evidence>
<evidence type="ECO:0000259" key="6">
    <source>
        <dbReference type="Pfam" id="PF17863"/>
    </source>
</evidence>
<keyword evidence="1" id="KW-0547">Nucleotide-binding</keyword>
<dbReference type="STRING" id="1616788.AR543_09190"/>
<dbReference type="Gene3D" id="3.40.50.300">
    <property type="entry name" value="P-loop containing nucleotide triphosphate hydrolases"/>
    <property type="match status" value="1"/>
</dbReference>
<dbReference type="EMBL" id="CP013023">
    <property type="protein sequence ID" value="ANF96155.1"/>
    <property type="molecule type" value="Genomic_DNA"/>
</dbReference>
<dbReference type="KEGG" id="pbv:AR543_09190"/>
<dbReference type="PIRSF" id="PIRSF002849">
    <property type="entry name" value="AAA_ATPase_chaperone_MoxR_prd"/>
    <property type="match status" value="1"/>
</dbReference>
<evidence type="ECO:0000256" key="4">
    <source>
        <dbReference type="SAM" id="MobiDB-lite"/>
    </source>
</evidence>
<dbReference type="OrthoDB" id="9808397at2"/>
<dbReference type="InterPro" id="IPR011703">
    <property type="entry name" value="ATPase_AAA-3"/>
</dbReference>
<evidence type="ECO:0000259" key="5">
    <source>
        <dbReference type="Pfam" id="PF07726"/>
    </source>
</evidence>
<reference evidence="8" key="1">
    <citation type="submission" date="2015-10" db="EMBL/GenBank/DDBJ databases">
        <title>Genome of Paenibacillus bovis sp. nov.</title>
        <authorList>
            <person name="Wu Z."/>
            <person name="Gao C."/>
            <person name="Liu Z."/>
            <person name="Zheng H."/>
        </authorList>
    </citation>
    <scope>NUCLEOTIDE SEQUENCE [LARGE SCALE GENOMIC DNA]</scope>
    <source>
        <strain evidence="8">BD3526</strain>
    </source>
</reference>
<reference evidence="7 8" key="2">
    <citation type="journal article" date="2016" name="Int. J. Syst. Evol. Microbiol.">
        <title>Paenibacillus bovis sp. nov., isolated from raw yak (Bos grunniens) milk.</title>
        <authorList>
            <person name="Gao C."/>
            <person name="Han J."/>
            <person name="Liu Z."/>
            <person name="Xu X."/>
            <person name="Hang F."/>
            <person name="Wu Z."/>
        </authorList>
    </citation>
    <scope>NUCLEOTIDE SEQUENCE [LARGE SCALE GENOMIC DNA]</scope>
    <source>
        <strain evidence="7 8">BD3526</strain>
    </source>
</reference>
<dbReference type="AlphaFoldDB" id="A0A172ZET9"/>
<protein>
    <submittedName>
        <fullName evidence="7">Magnesium chelatase</fullName>
    </submittedName>
</protein>
<dbReference type="Gene3D" id="1.10.8.80">
    <property type="entry name" value="Magnesium chelatase subunit I, C-Terminal domain"/>
    <property type="match status" value="1"/>
</dbReference>
<feature type="domain" description="ChlI/MoxR AAA lid" evidence="6">
    <location>
        <begin position="267"/>
        <end position="338"/>
    </location>
</feature>
<dbReference type="SUPFAM" id="SSF52540">
    <property type="entry name" value="P-loop containing nucleoside triphosphate hydrolases"/>
    <property type="match status" value="1"/>
</dbReference>
<evidence type="ECO:0000313" key="8">
    <source>
        <dbReference type="Proteomes" id="UP000078148"/>
    </source>
</evidence>
<dbReference type="InterPro" id="IPR027417">
    <property type="entry name" value="P-loop_NTPase"/>
</dbReference>
<dbReference type="GO" id="GO:0016887">
    <property type="term" value="F:ATP hydrolysis activity"/>
    <property type="evidence" value="ECO:0007669"/>
    <property type="project" value="InterPro"/>
</dbReference>
<name>A0A172ZET9_9BACL</name>
<sequence>MIPVNEVQNIARQLQTEIGRKIVGKQHEIQLLLTALFASGHVLMEDVPGTGKTMLAKTLAAAMQCRFQRVQFTPDLLPSDLTGGNFYNQKESEFIFRPGPLFAHIVLADEINRATPRTQSSLLECMEEKQISIDGTSMKLEDPFMVIATQNPVDNQGTFPLPEAQMDRFMLKLSLGYPSSAEGVEILRRSLEMPDAPPVSSQLDEKNEVPSYQKPADSESASAIYTEAVRSADYAVTRDQIIQTRQICRQIQVHPDLLEYMVRIAEATRQHADTALGASPRATQALLRASQAYAAIQGRNYVLPDDIRTLAAPVLAHRLIFRSRHQNGVVQAQQLIQSILDTEPVPTEAGIEGSVK</sequence>
<proteinExistence type="inferred from homology"/>
<evidence type="ECO:0000256" key="3">
    <source>
        <dbReference type="ARBA" id="ARBA00061607"/>
    </source>
</evidence>
<dbReference type="PANTHER" id="PTHR42759">
    <property type="entry name" value="MOXR FAMILY PROTEIN"/>
    <property type="match status" value="1"/>
</dbReference>
<dbReference type="InterPro" id="IPR050764">
    <property type="entry name" value="CbbQ/NirQ/NorQ/GpvN"/>
</dbReference>
<keyword evidence="8" id="KW-1185">Reference proteome</keyword>
<keyword evidence="2" id="KW-0067">ATP-binding</keyword>
<evidence type="ECO:0000256" key="1">
    <source>
        <dbReference type="ARBA" id="ARBA00022741"/>
    </source>
</evidence>
<dbReference type="FunFam" id="3.40.50.300:FF:000640">
    <property type="entry name" value="MoxR family ATPase"/>
    <property type="match status" value="1"/>
</dbReference>
<gene>
    <name evidence="7" type="ORF">AR543_09190</name>
</gene>
<dbReference type="Pfam" id="PF07726">
    <property type="entry name" value="AAA_3"/>
    <property type="match status" value="1"/>
</dbReference>
<dbReference type="RefSeq" id="WP_060533765.1">
    <property type="nucleotide sequence ID" value="NZ_CP013023.1"/>
</dbReference>
<evidence type="ECO:0000256" key="2">
    <source>
        <dbReference type="ARBA" id="ARBA00022840"/>
    </source>
</evidence>
<dbReference type="GO" id="GO:0005524">
    <property type="term" value="F:ATP binding"/>
    <property type="evidence" value="ECO:0007669"/>
    <property type="project" value="UniProtKB-KW"/>
</dbReference>
<dbReference type="PANTHER" id="PTHR42759:SF5">
    <property type="entry name" value="METHANOL DEHYDROGENASE REGULATOR"/>
    <property type="match status" value="1"/>
</dbReference>
<organism evidence="7 8">
    <name type="scientific">Paenibacillus bovis</name>
    <dbReference type="NCBI Taxonomy" id="1616788"/>
    <lineage>
        <taxon>Bacteria</taxon>
        <taxon>Bacillati</taxon>
        <taxon>Bacillota</taxon>
        <taxon>Bacilli</taxon>
        <taxon>Bacillales</taxon>
        <taxon>Paenibacillaceae</taxon>
        <taxon>Paenibacillus</taxon>
    </lineage>
</organism>